<accession>A0A919V512</accession>
<dbReference type="EMBL" id="BOOW01000008">
    <property type="protein sequence ID" value="GII91068.1"/>
    <property type="molecule type" value="Genomic_DNA"/>
</dbReference>
<feature type="transmembrane region" description="Helical" evidence="1">
    <location>
        <begin position="20"/>
        <end position="41"/>
    </location>
</feature>
<reference evidence="2" key="1">
    <citation type="submission" date="2021-01" db="EMBL/GenBank/DDBJ databases">
        <title>Whole genome shotgun sequence of Sinosporangium siamense NBRC 109515.</title>
        <authorList>
            <person name="Komaki H."/>
            <person name="Tamura T."/>
        </authorList>
    </citation>
    <scope>NUCLEOTIDE SEQUENCE</scope>
    <source>
        <strain evidence="2">NBRC 109515</strain>
    </source>
</reference>
<proteinExistence type="predicted"/>
<comment type="caution">
    <text evidence="2">The sequence shown here is derived from an EMBL/GenBank/DDBJ whole genome shotgun (WGS) entry which is preliminary data.</text>
</comment>
<gene>
    <name evidence="2" type="ORF">Ssi02_12990</name>
</gene>
<sequence>MWRKEDLEVARDVALGSWSRTLQLALLLLTVGLTSALVAVCRKHG</sequence>
<name>A0A919V512_9ACTN</name>
<keyword evidence="1" id="KW-0812">Transmembrane</keyword>
<evidence type="ECO:0000313" key="2">
    <source>
        <dbReference type="EMBL" id="GII91068.1"/>
    </source>
</evidence>
<evidence type="ECO:0000256" key="1">
    <source>
        <dbReference type="SAM" id="Phobius"/>
    </source>
</evidence>
<keyword evidence="1" id="KW-0472">Membrane</keyword>
<organism evidence="2 3">
    <name type="scientific">Sinosporangium siamense</name>
    <dbReference type="NCBI Taxonomy" id="1367973"/>
    <lineage>
        <taxon>Bacteria</taxon>
        <taxon>Bacillati</taxon>
        <taxon>Actinomycetota</taxon>
        <taxon>Actinomycetes</taxon>
        <taxon>Streptosporangiales</taxon>
        <taxon>Streptosporangiaceae</taxon>
        <taxon>Sinosporangium</taxon>
    </lineage>
</organism>
<keyword evidence="3" id="KW-1185">Reference proteome</keyword>
<keyword evidence="1" id="KW-1133">Transmembrane helix</keyword>
<evidence type="ECO:0000313" key="3">
    <source>
        <dbReference type="Proteomes" id="UP000606172"/>
    </source>
</evidence>
<dbReference type="Proteomes" id="UP000606172">
    <property type="component" value="Unassembled WGS sequence"/>
</dbReference>
<protein>
    <submittedName>
        <fullName evidence="2">Uncharacterized protein</fullName>
    </submittedName>
</protein>
<dbReference type="AlphaFoldDB" id="A0A919V512"/>